<reference evidence="1 2" key="1">
    <citation type="submission" date="2021-06" db="EMBL/GenBank/DDBJ databases">
        <title>Caerostris darwini draft genome.</title>
        <authorList>
            <person name="Kono N."/>
            <person name="Arakawa K."/>
        </authorList>
    </citation>
    <scope>NUCLEOTIDE SEQUENCE [LARGE SCALE GENOMIC DNA]</scope>
</reference>
<dbReference type="EMBL" id="BPLQ01011025">
    <property type="protein sequence ID" value="GIY55029.1"/>
    <property type="molecule type" value="Genomic_DNA"/>
</dbReference>
<name>A0AAV4UB77_9ARAC</name>
<accession>A0AAV4UB77</accession>
<evidence type="ECO:0000313" key="1">
    <source>
        <dbReference type="EMBL" id="GIY55029.1"/>
    </source>
</evidence>
<sequence length="84" mass="9445">MITQQGLKHETCLTKRQRQMSPGHAKTKVPSLSLLQSLCAIPPRPENLNFSFSAVRGYFNVVASHLFCVCLVAPCINDWIECNR</sequence>
<proteinExistence type="predicted"/>
<comment type="caution">
    <text evidence="1">The sequence shown here is derived from an EMBL/GenBank/DDBJ whole genome shotgun (WGS) entry which is preliminary data.</text>
</comment>
<protein>
    <submittedName>
        <fullName evidence="1">Uncharacterized protein</fullName>
    </submittedName>
</protein>
<organism evidence="1 2">
    <name type="scientific">Caerostris darwini</name>
    <dbReference type="NCBI Taxonomy" id="1538125"/>
    <lineage>
        <taxon>Eukaryota</taxon>
        <taxon>Metazoa</taxon>
        <taxon>Ecdysozoa</taxon>
        <taxon>Arthropoda</taxon>
        <taxon>Chelicerata</taxon>
        <taxon>Arachnida</taxon>
        <taxon>Araneae</taxon>
        <taxon>Araneomorphae</taxon>
        <taxon>Entelegynae</taxon>
        <taxon>Araneoidea</taxon>
        <taxon>Araneidae</taxon>
        <taxon>Caerostris</taxon>
    </lineage>
</organism>
<dbReference type="Proteomes" id="UP001054837">
    <property type="component" value="Unassembled WGS sequence"/>
</dbReference>
<keyword evidence="2" id="KW-1185">Reference proteome</keyword>
<dbReference type="AlphaFoldDB" id="A0AAV4UB77"/>
<evidence type="ECO:0000313" key="2">
    <source>
        <dbReference type="Proteomes" id="UP001054837"/>
    </source>
</evidence>
<gene>
    <name evidence="1" type="ORF">CDAR_254541</name>
</gene>